<dbReference type="AlphaFoldDB" id="A0A5J4FTS9"/>
<feature type="transmembrane region" description="Helical" evidence="1">
    <location>
        <begin position="153"/>
        <end position="171"/>
    </location>
</feature>
<sequence>MEANNVSVKQTSMQYGLVLGGVLSLLTISMYALNPELFVKWWVGIITIVLVVIVGIVSTAKSKSNLGGFMSFKEAFSAYFITVAVGLAISTVVGILIFNVLDPEMATYINERAVEVTREFMEKFNTPEADMEAALAEMQNNDNFSIANQAKSYVFGLVFQAVLGLLIALIFKRKDPNAIA</sequence>
<name>A0A5J4FTS9_9FLAO</name>
<accession>A0A5J4FTS9</accession>
<dbReference type="Proteomes" id="UP000326994">
    <property type="component" value="Unassembled WGS sequence"/>
</dbReference>
<keyword evidence="1" id="KW-1133">Transmembrane helix</keyword>
<protein>
    <recommendedName>
        <fullName evidence="4">DUF4199 domain-containing protein</fullName>
    </recommendedName>
</protein>
<evidence type="ECO:0000256" key="1">
    <source>
        <dbReference type="SAM" id="Phobius"/>
    </source>
</evidence>
<evidence type="ECO:0000313" key="2">
    <source>
        <dbReference type="EMBL" id="GEQ85957.1"/>
    </source>
</evidence>
<dbReference type="RefSeq" id="WP_151893898.1">
    <property type="nucleotide sequence ID" value="NZ_BKCF01000002.1"/>
</dbReference>
<keyword evidence="1" id="KW-0812">Transmembrane</keyword>
<feature type="transmembrane region" description="Helical" evidence="1">
    <location>
        <begin position="12"/>
        <end position="33"/>
    </location>
</feature>
<gene>
    <name evidence="2" type="ORF">ULMS_14650</name>
</gene>
<keyword evidence="3" id="KW-1185">Reference proteome</keyword>
<organism evidence="2 3">
    <name type="scientific">Patiriisocius marinistellae</name>
    <dbReference type="NCBI Taxonomy" id="2494560"/>
    <lineage>
        <taxon>Bacteria</taxon>
        <taxon>Pseudomonadati</taxon>
        <taxon>Bacteroidota</taxon>
        <taxon>Flavobacteriia</taxon>
        <taxon>Flavobacteriales</taxon>
        <taxon>Flavobacteriaceae</taxon>
        <taxon>Patiriisocius</taxon>
    </lineage>
</organism>
<dbReference type="InterPro" id="IPR025250">
    <property type="entry name" value="DUF4199"/>
</dbReference>
<evidence type="ECO:0008006" key="4">
    <source>
        <dbReference type="Google" id="ProtNLM"/>
    </source>
</evidence>
<reference evidence="2 3" key="1">
    <citation type="submission" date="2019-08" db="EMBL/GenBank/DDBJ databases">
        <title>Ulvibacter marinistellae sp. nov., isolated from a starfish, Patiria pectinifera.</title>
        <authorList>
            <person name="Kawano K."/>
            <person name="Ushijima N."/>
            <person name="Kihara M."/>
            <person name="Itoh H."/>
        </authorList>
    </citation>
    <scope>NUCLEOTIDE SEQUENCE [LARGE SCALE GENOMIC DNA]</scope>
    <source>
        <strain evidence="2 3">KK4</strain>
    </source>
</reference>
<comment type="caution">
    <text evidence="2">The sequence shown here is derived from an EMBL/GenBank/DDBJ whole genome shotgun (WGS) entry which is preliminary data.</text>
</comment>
<dbReference type="Pfam" id="PF13858">
    <property type="entry name" value="DUF4199"/>
    <property type="match status" value="1"/>
</dbReference>
<feature type="transmembrane region" description="Helical" evidence="1">
    <location>
        <begin position="39"/>
        <end position="57"/>
    </location>
</feature>
<keyword evidence="1" id="KW-0472">Membrane</keyword>
<proteinExistence type="predicted"/>
<dbReference type="EMBL" id="BKCF01000002">
    <property type="protein sequence ID" value="GEQ85957.1"/>
    <property type="molecule type" value="Genomic_DNA"/>
</dbReference>
<dbReference type="OrthoDB" id="660361at2"/>
<evidence type="ECO:0000313" key="3">
    <source>
        <dbReference type="Proteomes" id="UP000326994"/>
    </source>
</evidence>
<feature type="transmembrane region" description="Helical" evidence="1">
    <location>
        <begin position="78"/>
        <end position="101"/>
    </location>
</feature>